<dbReference type="OrthoDB" id="6236829at2759"/>
<evidence type="ECO:0000313" key="2">
    <source>
        <dbReference type="Proteomes" id="UP000311919"/>
    </source>
</evidence>
<dbReference type="Proteomes" id="UP000311919">
    <property type="component" value="Unassembled WGS sequence"/>
</dbReference>
<evidence type="ECO:0000313" key="1">
    <source>
        <dbReference type="EMBL" id="TNN11989.1"/>
    </source>
</evidence>
<comment type="caution">
    <text evidence="1">The sequence shown here is derived from an EMBL/GenBank/DDBJ whole genome shotgun (WGS) entry which is preliminary data.</text>
</comment>
<accession>A0A4Z2D692</accession>
<dbReference type="AlphaFoldDB" id="A0A4Z2D692"/>
<protein>
    <submittedName>
        <fullName evidence="1">Uncharacterized protein</fullName>
    </submittedName>
</protein>
<sequence length="609" mass="68879">MKNSALFERVLGEISVDTVVSWVANLIQKENLGVSAESTNLILVHRKQNNDLYNFYKWFDIVPNHNQSKIQLANNHFKMGEVDAYNYILSSTRSNLSRNYDCEDPRVYCSFGRLYSHFISYGLRGLSSTENTSSLRNKLLSKFQYISSEKEDCSNLLKVGLQAALNANLDYVIFINPRAINLSEHLLNETIQLLANKIKNRQVDFVLGLTKPCSRISKTGSEVNTYHSSSGLYLLGLKGRHYTMSTINSLCTNLEWSSMTAGDTLCRNIYQYLSNSNLVCLRERLEEVSEPLDLINVQQSTGLLYEHVLNDSISVIVPMGYGHPDDCIDSEDVELVSVKLSKSLAYTIELAVHNASGNRQIEIIIIDSSPVRTKNPSNSSDNPSVTEYLHNIQPRCMVNIQLNHYDPLETSVLKPNRGELIRYAIDQYAKGSMLVILEPGVQLPLNWDSAVYYTLQRPGVGMGCFAYRLHLDDKYIHQKSVLWGLRCWIGSWIVNIQTNWSGVPIAGQPHFIYSHYLKCINGYPRTCRAFHAIDLALMSHRYLGDVIQTRYGPASAGVPADYALRHGVYRTILYTVLLGTAHYLGVTEIQLKWALEKFPTLSSLKFNGK</sequence>
<gene>
    <name evidence="1" type="ORF">EWB00_004231</name>
</gene>
<reference evidence="1 2" key="1">
    <citation type="submission" date="2019-03" db="EMBL/GenBank/DDBJ databases">
        <title>An improved genome assembly of the fluke Schistosoma japonicum.</title>
        <authorList>
            <person name="Hu W."/>
            <person name="Luo F."/>
            <person name="Yin M."/>
            <person name="Mo X."/>
            <person name="Sun C."/>
            <person name="Wu Q."/>
            <person name="Zhu B."/>
            <person name="Xiang M."/>
            <person name="Wang J."/>
            <person name="Wang Y."/>
            <person name="Zhang T."/>
            <person name="Xu B."/>
            <person name="Zheng H."/>
            <person name="Feng Z."/>
        </authorList>
    </citation>
    <scope>NUCLEOTIDE SEQUENCE [LARGE SCALE GENOMIC DNA]</scope>
    <source>
        <strain evidence="1">HuSjv2</strain>
        <tissue evidence="1">Worms</tissue>
    </source>
</reference>
<dbReference type="EMBL" id="SKCS01000280">
    <property type="protein sequence ID" value="TNN11989.1"/>
    <property type="molecule type" value="Genomic_DNA"/>
</dbReference>
<keyword evidence="2" id="KW-1185">Reference proteome</keyword>
<name>A0A4Z2D692_SCHJA</name>
<organism evidence="1 2">
    <name type="scientific">Schistosoma japonicum</name>
    <name type="common">Blood fluke</name>
    <dbReference type="NCBI Taxonomy" id="6182"/>
    <lineage>
        <taxon>Eukaryota</taxon>
        <taxon>Metazoa</taxon>
        <taxon>Spiralia</taxon>
        <taxon>Lophotrochozoa</taxon>
        <taxon>Platyhelminthes</taxon>
        <taxon>Trematoda</taxon>
        <taxon>Digenea</taxon>
        <taxon>Strigeidida</taxon>
        <taxon>Schistosomatoidea</taxon>
        <taxon>Schistosomatidae</taxon>
        <taxon>Schistosoma</taxon>
    </lineage>
</organism>
<proteinExistence type="predicted"/>